<evidence type="ECO:0000313" key="4">
    <source>
        <dbReference type="EMBL" id="ACQ93028.1"/>
    </source>
</evidence>
<dbReference type="STRING" id="595494.Tola_1413"/>
<dbReference type="eggNOG" id="ENOG50311HE">
    <property type="taxonomic scope" value="Bacteria"/>
</dbReference>
<sequence>MKQPLWFLGIWFMAAQVQAELLAPGGYLQGSLQLKESGKALVCPAVAVYSGELDLPSKYVQTEKSKDVIDEENDARYKALSAPMSDLQQLSATMTDRLFKGKGTAGDMACLRRHWLAWAEADALLQPAKTASGKAVRKWTLAAISANYLKIKLNLPSEDTPLFPKTEQQALENWLAKLAMEVMPDYSNRRPEQINNHDYWAAWGVMATAVVLNRQDMFDWAGNVYQTAMMQITAEGILPNELKRRSKALSYHNFALQPLVLLAAFGEANQQHWLEAKNSALQRLANLVINNVDDSHSLEQAAGVKQADESLREHSRLSWLAPYIAISGDKRWLPLLKSLSSLKTTRLGGDLQYLYLRNEPGLADKQARVVVGTMTIPNNMEQQS</sequence>
<reference evidence="4 5" key="2">
    <citation type="journal article" date="2011" name="Stand. Genomic Sci.">
        <title>Complete genome sequence of Tolumonas auensis type strain (TA 4).</title>
        <authorList>
            <person name="Chertkov O."/>
            <person name="Copeland A."/>
            <person name="Lucas S."/>
            <person name="Lapidus A."/>
            <person name="Berry K.W."/>
            <person name="Detter J.C."/>
            <person name="Del Rio T.G."/>
            <person name="Hammon N."/>
            <person name="Dalin E."/>
            <person name="Tice H."/>
            <person name="Pitluck S."/>
            <person name="Richardson P."/>
            <person name="Bruce D."/>
            <person name="Goodwin L."/>
            <person name="Han C."/>
            <person name="Tapia R."/>
            <person name="Saunders E."/>
            <person name="Schmutz J."/>
            <person name="Brettin T."/>
            <person name="Larimer F."/>
            <person name="Land M."/>
            <person name="Hauser L."/>
            <person name="Spring S."/>
            <person name="Rohde M."/>
            <person name="Kyrpides N.C."/>
            <person name="Ivanova N."/>
            <person name="Goker M."/>
            <person name="Beller H.R."/>
            <person name="Klenk H.P."/>
            <person name="Woyke T."/>
        </authorList>
    </citation>
    <scope>NUCLEOTIDE SEQUENCE [LARGE SCALE GENOMIC DNA]</scope>
    <source>
        <strain evidence="5">DSM 9187 / TA4</strain>
    </source>
</reference>
<gene>
    <name evidence="4" type="ordered locus">Tola_1413</name>
</gene>
<proteinExistence type="predicted"/>
<dbReference type="KEGG" id="tau:Tola_1413"/>
<keyword evidence="5" id="KW-1185">Reference proteome</keyword>
<dbReference type="Pfam" id="PF05426">
    <property type="entry name" value="Alginate_lyase"/>
    <property type="match status" value="1"/>
</dbReference>
<dbReference type="SUPFAM" id="SSF48230">
    <property type="entry name" value="Chondroitin AC/alginate lyase"/>
    <property type="match status" value="1"/>
</dbReference>
<dbReference type="GO" id="GO:0045135">
    <property type="term" value="F:poly(beta-D-mannuronate) lyase activity"/>
    <property type="evidence" value="ECO:0007669"/>
    <property type="project" value="UniProtKB-EC"/>
</dbReference>
<dbReference type="AlphaFoldDB" id="C4LEL1"/>
<dbReference type="EC" id="4.2.2.3" evidence="4"/>
<evidence type="ECO:0000259" key="3">
    <source>
        <dbReference type="Pfam" id="PF05426"/>
    </source>
</evidence>
<feature type="domain" description="Alginate lyase" evidence="3">
    <location>
        <begin position="54"/>
        <end position="296"/>
    </location>
</feature>
<organism evidence="4 5">
    <name type="scientific">Tolumonas auensis (strain DSM 9187 / NBRC 110442 / TA 4)</name>
    <dbReference type="NCBI Taxonomy" id="595494"/>
    <lineage>
        <taxon>Bacteria</taxon>
        <taxon>Pseudomonadati</taxon>
        <taxon>Pseudomonadota</taxon>
        <taxon>Gammaproteobacteria</taxon>
        <taxon>Aeromonadales</taxon>
        <taxon>Aeromonadaceae</taxon>
        <taxon>Tolumonas</taxon>
    </lineage>
</organism>
<evidence type="ECO:0000256" key="1">
    <source>
        <dbReference type="ARBA" id="ARBA00022729"/>
    </source>
</evidence>
<protein>
    <submittedName>
        <fullName evidence="4">Poly(Beta-D-mannuronate) lyase</fullName>
        <ecNumber evidence="4">4.2.2.3</ecNumber>
    </submittedName>
</protein>
<dbReference type="HOGENOM" id="CLU_064286_0_0_6"/>
<dbReference type="InterPro" id="IPR008929">
    <property type="entry name" value="Chondroitin_lyas"/>
</dbReference>
<keyword evidence="2 4" id="KW-0456">Lyase</keyword>
<dbReference type="GO" id="GO:0042597">
    <property type="term" value="C:periplasmic space"/>
    <property type="evidence" value="ECO:0007669"/>
    <property type="project" value="InterPro"/>
</dbReference>
<reference evidence="5" key="1">
    <citation type="submission" date="2009-05" db="EMBL/GenBank/DDBJ databases">
        <title>Complete sequence of Tolumonas auensis DSM 9187.</title>
        <authorList>
            <consortium name="US DOE Joint Genome Institute"/>
            <person name="Lucas S."/>
            <person name="Copeland A."/>
            <person name="Lapidus A."/>
            <person name="Glavina del Rio T."/>
            <person name="Tice H."/>
            <person name="Bruce D."/>
            <person name="Goodwin L."/>
            <person name="Pitluck S."/>
            <person name="Chertkov O."/>
            <person name="Brettin T."/>
            <person name="Detter J.C."/>
            <person name="Han C."/>
            <person name="Larimer F."/>
            <person name="Land M."/>
            <person name="Hauser L."/>
            <person name="Kyrpides N."/>
            <person name="Mikhailova N."/>
            <person name="Spring S."/>
            <person name="Beller H."/>
        </authorList>
    </citation>
    <scope>NUCLEOTIDE SEQUENCE [LARGE SCALE GENOMIC DNA]</scope>
    <source>
        <strain evidence="5">DSM 9187 / TA4</strain>
    </source>
</reference>
<dbReference type="InterPro" id="IPR008397">
    <property type="entry name" value="Alginate_lyase_dom"/>
</dbReference>
<dbReference type="Proteomes" id="UP000009073">
    <property type="component" value="Chromosome"/>
</dbReference>
<evidence type="ECO:0000256" key="2">
    <source>
        <dbReference type="ARBA" id="ARBA00023239"/>
    </source>
</evidence>
<keyword evidence="1" id="KW-0732">Signal</keyword>
<dbReference type="NCBIfam" id="NF001469">
    <property type="entry name" value="PRK00325.1-4"/>
    <property type="match status" value="1"/>
</dbReference>
<dbReference type="EMBL" id="CP001616">
    <property type="protein sequence ID" value="ACQ93028.1"/>
    <property type="molecule type" value="Genomic_DNA"/>
</dbReference>
<dbReference type="Gene3D" id="1.50.10.100">
    <property type="entry name" value="Chondroitin AC/alginate lyase"/>
    <property type="match status" value="1"/>
</dbReference>
<dbReference type="RefSeq" id="WP_015878500.1">
    <property type="nucleotide sequence ID" value="NC_012691.1"/>
</dbReference>
<dbReference type="CAZy" id="PL5">
    <property type="family name" value="Polysaccharide Lyase Family 5"/>
</dbReference>
<accession>C4LEL1</accession>
<evidence type="ECO:0000313" key="5">
    <source>
        <dbReference type="Proteomes" id="UP000009073"/>
    </source>
</evidence>
<name>C4LEL1_TOLAT</name>